<protein>
    <recommendedName>
        <fullName evidence="9">Lipoprotein signal peptidase</fullName>
        <ecNumber evidence="9">3.4.23.36</ecNumber>
    </recommendedName>
    <alternativeName>
        <fullName evidence="9">Prolipoprotein signal peptidase</fullName>
    </alternativeName>
    <alternativeName>
        <fullName evidence="9">Signal peptidase II</fullName>
        <shortName evidence="9">SPase II</shortName>
    </alternativeName>
</protein>
<name>A0A133QDI6_9BACT</name>
<feature type="transmembrane region" description="Helical" evidence="9">
    <location>
        <begin position="173"/>
        <end position="198"/>
    </location>
</feature>
<evidence type="ECO:0000256" key="3">
    <source>
        <dbReference type="ARBA" id="ARBA00022670"/>
    </source>
</evidence>
<evidence type="ECO:0000256" key="2">
    <source>
        <dbReference type="ARBA" id="ARBA00022475"/>
    </source>
</evidence>
<evidence type="ECO:0000256" key="5">
    <source>
        <dbReference type="ARBA" id="ARBA00022750"/>
    </source>
</evidence>
<dbReference type="UniPathway" id="UPA00665"/>
<dbReference type="PANTHER" id="PTHR33695:SF1">
    <property type="entry name" value="LIPOPROTEIN SIGNAL PEPTIDASE"/>
    <property type="match status" value="1"/>
</dbReference>
<comment type="caution">
    <text evidence="11">The sequence shown here is derived from an EMBL/GenBank/DDBJ whole genome shotgun (WGS) entry which is preliminary data.</text>
</comment>
<dbReference type="GO" id="GO:0004190">
    <property type="term" value="F:aspartic-type endopeptidase activity"/>
    <property type="evidence" value="ECO:0007669"/>
    <property type="project" value="UniProtKB-UniRule"/>
</dbReference>
<feature type="active site" evidence="9">
    <location>
        <position position="150"/>
    </location>
</feature>
<feature type="transmembrane region" description="Helical" evidence="9">
    <location>
        <begin position="94"/>
        <end position="114"/>
    </location>
</feature>
<keyword evidence="12" id="KW-1185">Reference proteome</keyword>
<keyword evidence="8 9" id="KW-0472">Membrane</keyword>
<evidence type="ECO:0000256" key="9">
    <source>
        <dbReference type="HAMAP-Rule" id="MF_00161"/>
    </source>
</evidence>
<dbReference type="EC" id="3.4.23.36" evidence="9"/>
<keyword evidence="6 9" id="KW-0378">Hydrolase</keyword>
<dbReference type="PRINTS" id="PR00781">
    <property type="entry name" value="LIPOSIGPTASE"/>
</dbReference>
<dbReference type="GO" id="GO:0005886">
    <property type="term" value="C:plasma membrane"/>
    <property type="evidence" value="ECO:0007669"/>
    <property type="project" value="UniProtKB-SubCell"/>
</dbReference>
<evidence type="ECO:0000313" key="12">
    <source>
        <dbReference type="Proteomes" id="UP000070533"/>
    </source>
</evidence>
<feature type="transmembrane region" description="Helical" evidence="9">
    <location>
        <begin position="64"/>
        <end position="82"/>
    </location>
</feature>
<keyword evidence="3 9" id="KW-0645">Protease</keyword>
<comment type="catalytic activity">
    <reaction evidence="9">
        <text>Release of signal peptides from bacterial membrane prolipoproteins. Hydrolyzes -Xaa-Yaa-Zaa-|-(S,diacylglyceryl)Cys-, in which Xaa is hydrophobic (preferably Leu), and Yaa (Ala or Ser) and Zaa (Gly or Ala) have small, neutral side chains.</text>
        <dbReference type="EC" id="3.4.23.36"/>
    </reaction>
</comment>
<dbReference type="Pfam" id="PF01252">
    <property type="entry name" value="Peptidase_A8"/>
    <property type="match status" value="1"/>
</dbReference>
<dbReference type="InterPro" id="IPR001872">
    <property type="entry name" value="Peptidase_A8"/>
</dbReference>
<dbReference type="OrthoDB" id="9810259at2"/>
<evidence type="ECO:0000256" key="4">
    <source>
        <dbReference type="ARBA" id="ARBA00022692"/>
    </source>
</evidence>
<dbReference type="NCBIfam" id="NF011369">
    <property type="entry name" value="PRK14788.1"/>
    <property type="match status" value="1"/>
</dbReference>
<sequence>MSRRNKTIITCLVIFLLLVIDQIIKITVKLNMNLGESIEIFDWFHIEFIENAGMAFGMELGSKLFLTLFRILAIFGLTWYIWKKIKTGARFGYIIILCMIFAGAAGNVVDSLFYGEIFSTSHPYYMNLPPAHLVPWGEGYSSMLMGKVVDMFYFPIFRGSFPEWLPIWGGEDFLFFSAIFNFADACISVGFFILLLFYRKDFNGYIPHVDEIQETKSSIAEN</sequence>
<proteinExistence type="inferred from homology"/>
<dbReference type="PATRIC" id="fig|28128.5.peg.961"/>
<dbReference type="HAMAP" id="MF_00161">
    <property type="entry name" value="LspA"/>
    <property type="match status" value="1"/>
</dbReference>
<organism evidence="11 12">
    <name type="scientific">Prevotella corporis</name>
    <dbReference type="NCBI Taxonomy" id="28128"/>
    <lineage>
        <taxon>Bacteria</taxon>
        <taxon>Pseudomonadati</taxon>
        <taxon>Bacteroidota</taxon>
        <taxon>Bacteroidia</taxon>
        <taxon>Bacteroidales</taxon>
        <taxon>Prevotellaceae</taxon>
        <taxon>Prevotella</taxon>
    </lineage>
</organism>
<evidence type="ECO:0000256" key="8">
    <source>
        <dbReference type="ARBA" id="ARBA00023136"/>
    </source>
</evidence>
<dbReference type="Proteomes" id="UP000070533">
    <property type="component" value="Unassembled WGS sequence"/>
</dbReference>
<comment type="similarity">
    <text evidence="1 9 10">Belongs to the peptidase A8 family.</text>
</comment>
<dbReference type="PANTHER" id="PTHR33695">
    <property type="entry name" value="LIPOPROTEIN SIGNAL PEPTIDASE"/>
    <property type="match status" value="1"/>
</dbReference>
<dbReference type="EMBL" id="LRQG01000056">
    <property type="protein sequence ID" value="KXA40908.1"/>
    <property type="molecule type" value="Genomic_DNA"/>
</dbReference>
<keyword evidence="2 9" id="KW-1003">Cell membrane</keyword>
<comment type="function">
    <text evidence="9">This protein specifically catalyzes the removal of signal peptides from prolipoproteins.</text>
</comment>
<evidence type="ECO:0000256" key="1">
    <source>
        <dbReference type="ARBA" id="ARBA00006139"/>
    </source>
</evidence>
<evidence type="ECO:0000256" key="6">
    <source>
        <dbReference type="ARBA" id="ARBA00022801"/>
    </source>
</evidence>
<reference evidence="12" key="1">
    <citation type="submission" date="2016-01" db="EMBL/GenBank/DDBJ databases">
        <authorList>
            <person name="Mitreva M."/>
            <person name="Pepin K.H."/>
            <person name="Mihindukulasuriya K.A."/>
            <person name="Fulton R."/>
            <person name="Fronick C."/>
            <person name="O'Laughlin M."/>
            <person name="Miner T."/>
            <person name="Herter B."/>
            <person name="Rosa B.A."/>
            <person name="Cordes M."/>
            <person name="Tomlinson C."/>
            <person name="Wollam A."/>
            <person name="Palsikar V.B."/>
            <person name="Mardis E.R."/>
            <person name="Wilson R.K."/>
        </authorList>
    </citation>
    <scope>NUCLEOTIDE SEQUENCE [LARGE SCALE GENOMIC DNA]</scope>
    <source>
        <strain evidence="12">MJR7716</strain>
    </source>
</reference>
<feature type="active site" evidence="9">
    <location>
        <position position="184"/>
    </location>
</feature>
<comment type="subcellular location">
    <subcellularLocation>
        <location evidence="9">Cell membrane</location>
        <topology evidence="9">Multi-pass membrane protein</topology>
    </subcellularLocation>
</comment>
<evidence type="ECO:0000256" key="10">
    <source>
        <dbReference type="RuleBase" id="RU004181"/>
    </source>
</evidence>
<dbReference type="AlphaFoldDB" id="A0A133QDI6"/>
<dbReference type="GO" id="GO:0006508">
    <property type="term" value="P:proteolysis"/>
    <property type="evidence" value="ECO:0007669"/>
    <property type="project" value="UniProtKB-KW"/>
</dbReference>
<gene>
    <name evidence="9" type="primary">lspA</name>
    <name evidence="11" type="ORF">HMPREF3226_00953</name>
</gene>
<comment type="pathway">
    <text evidence="9">Protein modification; lipoprotein biosynthesis (signal peptide cleavage).</text>
</comment>
<evidence type="ECO:0000313" key="11">
    <source>
        <dbReference type="EMBL" id="KXA40908.1"/>
    </source>
</evidence>
<keyword evidence="5 9" id="KW-0064">Aspartyl protease</keyword>
<accession>A0A133QDI6</accession>
<dbReference type="RefSeq" id="WP_060940446.1">
    <property type="nucleotide sequence ID" value="NZ_KQ957214.1"/>
</dbReference>
<comment type="caution">
    <text evidence="9">Lacks conserved residue(s) required for the propagation of feature annotation.</text>
</comment>
<keyword evidence="7 9" id="KW-1133">Transmembrane helix</keyword>
<evidence type="ECO:0000256" key="7">
    <source>
        <dbReference type="ARBA" id="ARBA00022989"/>
    </source>
</evidence>
<keyword evidence="4 9" id="KW-0812">Transmembrane</keyword>
<dbReference type="STRING" id="28128.HMPREF3226_00953"/>